<comment type="caution">
    <text evidence="2">The sequence shown here is derived from an EMBL/GenBank/DDBJ whole genome shotgun (WGS) entry which is preliminary data.</text>
</comment>
<evidence type="ECO:0000313" key="3">
    <source>
        <dbReference type="Proteomes" id="UP001281761"/>
    </source>
</evidence>
<keyword evidence="3" id="KW-1185">Reference proteome</keyword>
<name>A0ABQ9YL42_9EUKA</name>
<sequence>MFVTPTITLGPGQENIYEPVVNPEAYLSYTDLLKIKVISIPVRACPYYTATLFPPLINFGECKQDTTCASFRLEYHFESLYNIEYPFVIDTWELNSTVTLSCTNGSIPSQNGMTITVTLRLPKASNAPLPASLGRFVMKGGGIKPRTTTVEFVSEEKLELPPSSQILMYGGPKSLRSLSNRLSSTNRVHSQTDSRSTQSSSFSFSLSLSSMHSTDTDEGLLSSLSTLRKVSTHSSKHLSSSGQKVVLSTDSSKSGHRHRSHRHDRSIRRKSGHSHGKSRHSSETSLETESLSLSSFVTSLSHLTGTTDDSNYTSLTSTFDSEGISLSSSLKSTGLATSSFANPFTSSENLSSLSRTGTDQTNGISSLHSPSTHLPTDSSATVSTTDLTDSRQISSFLLSSSAQPSLPTDSIPSSMRDSSTTAALSDLRNSLTSSTHPFTSTLTSTSHHPGGTTQSRATSSLQTSSTDITTLSATPHTSVPPSTTTLSTTSTPSDTLPTHSETLTHLSNTSTTPAPTRPTRSTGRTGPLYTTTTPGSPAQIVSGSTSHSSLLASSGSFATITRTSAALSSLQPSVHGSMSDFSLPKKVIKFPVDNPELALRQVEAQTIYTDVKPRVVGPTLNVAAGGKGSTVPLAQLIADSFGGGNRVKEGFTDSTSSYYTITASSVSLPTRYSITTYSDTNTSSLTASTENTTNTNGSRVPRKLYNPKVPPVRLSLTQLMITNVPKNFPKLLLIKRFWKYGRIIWLDPLADFEFIWVMEYSMTIEAIRAAGGEAGKPIGKKKLECYLGVDQME</sequence>
<evidence type="ECO:0000256" key="1">
    <source>
        <dbReference type="SAM" id="MobiDB-lite"/>
    </source>
</evidence>
<feature type="compositionally biased region" description="Polar residues" evidence="1">
    <location>
        <begin position="407"/>
        <end position="473"/>
    </location>
</feature>
<dbReference type="EMBL" id="JARBJD010000002">
    <property type="protein sequence ID" value="KAK2964462.1"/>
    <property type="molecule type" value="Genomic_DNA"/>
</dbReference>
<feature type="compositionally biased region" description="Low complexity" evidence="1">
    <location>
        <begin position="474"/>
        <end position="500"/>
    </location>
</feature>
<reference evidence="2 3" key="1">
    <citation type="journal article" date="2022" name="bioRxiv">
        <title>Genomics of Preaxostyla Flagellates Illuminates Evolutionary Transitions and the Path Towards Mitochondrial Loss.</title>
        <authorList>
            <person name="Novak L.V.F."/>
            <person name="Treitli S.C."/>
            <person name="Pyrih J."/>
            <person name="Halakuc P."/>
            <person name="Pipaliya S.V."/>
            <person name="Vacek V."/>
            <person name="Brzon O."/>
            <person name="Soukal P."/>
            <person name="Eme L."/>
            <person name="Dacks J.B."/>
            <person name="Karnkowska A."/>
            <person name="Elias M."/>
            <person name="Hampl V."/>
        </authorList>
    </citation>
    <scope>NUCLEOTIDE SEQUENCE [LARGE SCALE GENOMIC DNA]</scope>
    <source>
        <strain evidence="2">NAU3</strain>
        <tissue evidence="2">Gut</tissue>
    </source>
</reference>
<feature type="region of interest" description="Disordered" evidence="1">
    <location>
        <begin position="398"/>
        <end position="547"/>
    </location>
</feature>
<proteinExistence type="predicted"/>
<feature type="compositionally biased region" description="Basic residues" evidence="1">
    <location>
        <begin position="254"/>
        <end position="279"/>
    </location>
</feature>
<feature type="compositionally biased region" description="Low complexity" evidence="1">
    <location>
        <begin position="509"/>
        <end position="547"/>
    </location>
</feature>
<feature type="region of interest" description="Disordered" evidence="1">
    <location>
        <begin position="346"/>
        <end position="385"/>
    </location>
</feature>
<accession>A0ABQ9YL42</accession>
<dbReference type="Proteomes" id="UP001281761">
    <property type="component" value="Unassembled WGS sequence"/>
</dbReference>
<gene>
    <name evidence="2" type="ORF">BLNAU_378</name>
</gene>
<feature type="region of interest" description="Disordered" evidence="1">
    <location>
        <begin position="233"/>
        <end position="288"/>
    </location>
</feature>
<organism evidence="2 3">
    <name type="scientific">Blattamonas nauphoetae</name>
    <dbReference type="NCBI Taxonomy" id="2049346"/>
    <lineage>
        <taxon>Eukaryota</taxon>
        <taxon>Metamonada</taxon>
        <taxon>Preaxostyla</taxon>
        <taxon>Oxymonadida</taxon>
        <taxon>Blattamonas</taxon>
    </lineage>
</organism>
<evidence type="ECO:0000313" key="2">
    <source>
        <dbReference type="EMBL" id="KAK2964462.1"/>
    </source>
</evidence>
<protein>
    <submittedName>
        <fullName evidence="2">Uncharacterized protein</fullName>
    </submittedName>
</protein>